<name>A0A1H7TLN3_9BURK</name>
<organism evidence="2 3">
    <name type="scientific">Paraburkholderia caballeronis</name>
    <dbReference type="NCBI Taxonomy" id="416943"/>
    <lineage>
        <taxon>Bacteria</taxon>
        <taxon>Pseudomonadati</taxon>
        <taxon>Pseudomonadota</taxon>
        <taxon>Betaproteobacteria</taxon>
        <taxon>Burkholderiales</taxon>
        <taxon>Burkholderiaceae</taxon>
        <taxon>Paraburkholderia</taxon>
    </lineage>
</organism>
<gene>
    <name evidence="2" type="ORF">SAMN05192542_115123</name>
</gene>
<proteinExistence type="predicted"/>
<dbReference type="AlphaFoldDB" id="A0A1H7TLN3"/>
<dbReference type="RefSeq" id="WP_143040646.1">
    <property type="nucleotide sequence ID" value="NZ_FNSR01000001.1"/>
</dbReference>
<feature type="region of interest" description="Disordered" evidence="1">
    <location>
        <begin position="255"/>
        <end position="283"/>
    </location>
</feature>
<keyword evidence="3" id="KW-1185">Reference proteome</keyword>
<dbReference type="STRING" id="416943.SAMN05445871_1015"/>
<protein>
    <submittedName>
        <fullName evidence="2">Uncharacterized protein</fullName>
    </submittedName>
</protein>
<accession>A0A1H7TLN3</accession>
<feature type="compositionally biased region" description="Polar residues" evidence="1">
    <location>
        <begin position="259"/>
        <end position="271"/>
    </location>
</feature>
<dbReference type="Proteomes" id="UP000199120">
    <property type="component" value="Unassembled WGS sequence"/>
</dbReference>
<evidence type="ECO:0000313" key="3">
    <source>
        <dbReference type="Proteomes" id="UP000199120"/>
    </source>
</evidence>
<reference evidence="3" key="1">
    <citation type="submission" date="2016-10" db="EMBL/GenBank/DDBJ databases">
        <authorList>
            <person name="Varghese N."/>
            <person name="Submissions S."/>
        </authorList>
    </citation>
    <scope>NUCLEOTIDE SEQUENCE [LARGE SCALE GENOMIC DNA]</scope>
    <source>
        <strain evidence="3">LMG 26416</strain>
    </source>
</reference>
<evidence type="ECO:0000313" key="2">
    <source>
        <dbReference type="EMBL" id="SEL85256.1"/>
    </source>
</evidence>
<evidence type="ECO:0000256" key="1">
    <source>
        <dbReference type="SAM" id="MobiDB-lite"/>
    </source>
</evidence>
<sequence length="349" mass="37834">MAFKLRLDPRLRAADISEADTASTTAPIPAPPTLHELVRSMERANVNAIAAMRNQASTIEQGKKRTFGKFRARCARSAITSISVEAPAWLREAREINREARERRDTAQAAERAAVLERDHFDRRYVDNQRIFFFYLTTKTRPFEIDALAVAVAESGPGKYDRANLLAAVMRCAAEAAASAAQEGVALTAPPPEVAAALRKIRQFGDDIDGAIEYAVTGQCSVMQRSYRVFALVYSHMSRQHDTTCRKIAAALPAPCPPSTETANSDATTSSLKKRRGETGRDANAIKGSRTRAKVHAAAAKIIAEHGTLASADTAIIAKKAGVSPRHARRVLDGAGDEIQRLAADIQTT</sequence>
<dbReference type="EMBL" id="FOAJ01000015">
    <property type="protein sequence ID" value="SEL85256.1"/>
    <property type="molecule type" value="Genomic_DNA"/>
</dbReference>